<name>A0A0F9D6C1_9ZZZZ</name>
<proteinExistence type="predicted"/>
<accession>A0A0F9D6C1</accession>
<dbReference type="Gene3D" id="1.50.10.20">
    <property type="match status" value="1"/>
</dbReference>
<dbReference type="InterPro" id="IPR008930">
    <property type="entry name" value="Terpenoid_cyclase/PrenylTrfase"/>
</dbReference>
<protein>
    <recommendedName>
        <fullName evidence="2">Squalene cyclase C-terminal domain-containing protein</fullName>
    </recommendedName>
</protein>
<gene>
    <name evidence="1" type="ORF">LCGC14_2526830</name>
</gene>
<comment type="caution">
    <text evidence="1">The sequence shown here is derived from an EMBL/GenBank/DDBJ whole genome shotgun (WGS) entry which is preliminary data.</text>
</comment>
<dbReference type="AlphaFoldDB" id="A0A0F9D6C1"/>
<organism evidence="1">
    <name type="scientific">marine sediment metagenome</name>
    <dbReference type="NCBI Taxonomy" id="412755"/>
    <lineage>
        <taxon>unclassified sequences</taxon>
        <taxon>metagenomes</taxon>
        <taxon>ecological metagenomes</taxon>
    </lineage>
</organism>
<evidence type="ECO:0008006" key="2">
    <source>
        <dbReference type="Google" id="ProtNLM"/>
    </source>
</evidence>
<sequence length="311" mass="36798">MDISKDTINWLLEGDPSIIWQVKKDLLNKKTEEYTEERNKVSLIGWGKEMLENQDPEGTWAKGLYTPKWNSTTYTLLQLRRMGLPQENYQAQIGTRILLEKGKWSDGGINYFNSRKSSETCVTSLIFGILSYFKIDDNYLSKIFYYLKENQMDDGGWNCEIEKGAIHASMHTTLMALEALHEYKQLKGSPINEIQSLQNKGNEFLLQHELYKSHKTKEIIKKGMIDFSFPPRWKYNVLSALDYFRLENHPYDERFVDAIKLVKKKEKNEKWRRGLKHTGKVWFDMEDGSQPSRWNTLRAHRVLKWWKNIQL</sequence>
<reference evidence="1" key="1">
    <citation type="journal article" date="2015" name="Nature">
        <title>Complex archaea that bridge the gap between prokaryotes and eukaryotes.</title>
        <authorList>
            <person name="Spang A."/>
            <person name="Saw J.H."/>
            <person name="Jorgensen S.L."/>
            <person name="Zaremba-Niedzwiedzka K."/>
            <person name="Martijn J."/>
            <person name="Lind A.E."/>
            <person name="van Eijk R."/>
            <person name="Schleper C."/>
            <person name="Guy L."/>
            <person name="Ettema T.J."/>
        </authorList>
    </citation>
    <scope>NUCLEOTIDE SEQUENCE</scope>
</reference>
<evidence type="ECO:0000313" key="1">
    <source>
        <dbReference type="EMBL" id="KKL13331.1"/>
    </source>
</evidence>
<dbReference type="EMBL" id="LAZR01040899">
    <property type="protein sequence ID" value="KKL13331.1"/>
    <property type="molecule type" value="Genomic_DNA"/>
</dbReference>
<dbReference type="SUPFAM" id="SSF48239">
    <property type="entry name" value="Terpenoid cyclases/Protein prenyltransferases"/>
    <property type="match status" value="1"/>
</dbReference>